<reference evidence="2" key="1">
    <citation type="journal article" date="2019" name="Int. J. Syst. Evol. Microbiol.">
        <title>The Global Catalogue of Microorganisms (GCM) 10K type strain sequencing project: providing services to taxonomists for standard genome sequencing and annotation.</title>
        <authorList>
            <consortium name="The Broad Institute Genomics Platform"/>
            <consortium name="The Broad Institute Genome Sequencing Center for Infectious Disease"/>
            <person name="Wu L."/>
            <person name="Ma J."/>
        </authorList>
    </citation>
    <scope>NUCLEOTIDE SEQUENCE [LARGE SCALE GENOMIC DNA]</scope>
    <source>
        <strain evidence="2">JCM 17939</strain>
    </source>
</reference>
<organism evidence="1 2">
    <name type="scientific">Actinoallomurus vinaceus</name>
    <dbReference type="NCBI Taxonomy" id="1080074"/>
    <lineage>
        <taxon>Bacteria</taxon>
        <taxon>Bacillati</taxon>
        <taxon>Actinomycetota</taxon>
        <taxon>Actinomycetes</taxon>
        <taxon>Streptosporangiales</taxon>
        <taxon>Thermomonosporaceae</taxon>
        <taxon>Actinoallomurus</taxon>
    </lineage>
</organism>
<accession>A0ABP8UHH1</accession>
<protein>
    <submittedName>
        <fullName evidence="1">Uncharacterized protein</fullName>
    </submittedName>
</protein>
<proteinExistence type="predicted"/>
<dbReference type="EMBL" id="BAABHK010000008">
    <property type="protein sequence ID" value="GAA4630572.1"/>
    <property type="molecule type" value="Genomic_DNA"/>
</dbReference>
<evidence type="ECO:0000313" key="1">
    <source>
        <dbReference type="EMBL" id="GAA4630572.1"/>
    </source>
</evidence>
<gene>
    <name evidence="1" type="ORF">GCM10023196_056450</name>
</gene>
<dbReference type="RefSeq" id="WP_345434097.1">
    <property type="nucleotide sequence ID" value="NZ_BAABHK010000008.1"/>
</dbReference>
<dbReference type="SUPFAM" id="SSF140453">
    <property type="entry name" value="EsxAB dimer-like"/>
    <property type="match status" value="1"/>
</dbReference>
<evidence type="ECO:0000313" key="2">
    <source>
        <dbReference type="Proteomes" id="UP001501442"/>
    </source>
</evidence>
<keyword evidence="2" id="KW-1185">Reference proteome</keyword>
<name>A0ABP8UHH1_9ACTN</name>
<sequence>MVPKPKVKVPTIGGSRLRISAKLWSGKSENIIRSGVFAVNAMGGLQALHTAKSMKGDANAVIAVAEKWRQAAQNINDCENPLFISSNSLAADWAGSAYVAFDKLMTRNMQVVSGNATALLAAEMALLDLSVQVTNAYNSAVDLTTLAASRIQPALGGIGITKTKSDDKPTILSALTDYVNAINEADTKLRAAINSQKVGLAKFANSLTKLNVPAEMSSGIENPKHWNYQ</sequence>
<dbReference type="InterPro" id="IPR036689">
    <property type="entry name" value="ESAT-6-like_sf"/>
</dbReference>
<dbReference type="Proteomes" id="UP001501442">
    <property type="component" value="Unassembled WGS sequence"/>
</dbReference>
<comment type="caution">
    <text evidence="1">The sequence shown here is derived from an EMBL/GenBank/DDBJ whole genome shotgun (WGS) entry which is preliminary data.</text>
</comment>